<comment type="caution">
    <text evidence="1">The sequence shown here is derived from an EMBL/GenBank/DDBJ whole genome shotgun (WGS) entry which is preliminary data.</text>
</comment>
<proteinExistence type="predicted"/>
<dbReference type="Proteomes" id="UP000793456">
    <property type="component" value="Chromosome XX"/>
</dbReference>
<gene>
    <name evidence="1" type="ORF">E3U43_004395</name>
</gene>
<organism evidence="1 2">
    <name type="scientific">Larimichthys crocea</name>
    <name type="common">Large yellow croaker</name>
    <name type="synonym">Pseudosciaena crocea</name>
    <dbReference type="NCBI Taxonomy" id="215358"/>
    <lineage>
        <taxon>Eukaryota</taxon>
        <taxon>Metazoa</taxon>
        <taxon>Chordata</taxon>
        <taxon>Craniata</taxon>
        <taxon>Vertebrata</taxon>
        <taxon>Euteleostomi</taxon>
        <taxon>Actinopterygii</taxon>
        <taxon>Neopterygii</taxon>
        <taxon>Teleostei</taxon>
        <taxon>Neoteleostei</taxon>
        <taxon>Acanthomorphata</taxon>
        <taxon>Eupercaria</taxon>
        <taxon>Sciaenidae</taxon>
        <taxon>Larimichthys</taxon>
    </lineage>
</organism>
<accession>A0ACD3QD50</accession>
<protein>
    <submittedName>
        <fullName evidence="1">Uncharacterized protein</fullName>
    </submittedName>
</protein>
<reference evidence="1" key="1">
    <citation type="submission" date="2018-11" db="EMBL/GenBank/DDBJ databases">
        <title>The sequence and de novo assembly of Larimichthys crocea genome using PacBio and Hi-C technologies.</title>
        <authorList>
            <person name="Xu P."/>
            <person name="Chen B."/>
            <person name="Zhou Z."/>
            <person name="Ke Q."/>
            <person name="Wu Y."/>
            <person name="Bai H."/>
            <person name="Pu F."/>
        </authorList>
    </citation>
    <scope>NUCLEOTIDE SEQUENCE</scope>
    <source>
        <tissue evidence="1">Muscle</tissue>
    </source>
</reference>
<sequence>MSLKRPHSLSFQPTFPTFPPSPLLRKKHPHQTKRLHPDFFHESNPKKTLLPVRFPKSHHVLFGAACSCQGPLKENWRAASPPGATTLTVATLTETVLDEQKKQKQKYNQFTQRRTAWSLKKKTIFKMHGGTDGSA</sequence>
<evidence type="ECO:0000313" key="2">
    <source>
        <dbReference type="Proteomes" id="UP000793456"/>
    </source>
</evidence>
<evidence type="ECO:0000313" key="1">
    <source>
        <dbReference type="EMBL" id="TMS05145.1"/>
    </source>
</evidence>
<name>A0ACD3QD50_LARCR</name>
<keyword evidence="2" id="KW-1185">Reference proteome</keyword>
<dbReference type="EMBL" id="CM011693">
    <property type="protein sequence ID" value="TMS05145.1"/>
    <property type="molecule type" value="Genomic_DNA"/>
</dbReference>